<evidence type="ECO:0000313" key="10">
    <source>
        <dbReference type="EMBL" id="MFD1518264.1"/>
    </source>
</evidence>
<proteinExistence type="predicted"/>
<feature type="transmembrane region" description="Helical" evidence="8">
    <location>
        <begin position="250"/>
        <end position="272"/>
    </location>
</feature>
<dbReference type="InterPro" id="IPR050297">
    <property type="entry name" value="LipidA_mod_glycosyltrf_83"/>
</dbReference>
<feature type="domain" description="Glycosyltransferase RgtA/B/C/D-like" evidence="9">
    <location>
        <begin position="65"/>
        <end position="224"/>
    </location>
</feature>
<protein>
    <submittedName>
        <fullName evidence="10">Glycosyltransferase family 39 protein</fullName>
    </submittedName>
</protein>
<evidence type="ECO:0000256" key="4">
    <source>
        <dbReference type="ARBA" id="ARBA00022679"/>
    </source>
</evidence>
<feature type="transmembrane region" description="Helical" evidence="8">
    <location>
        <begin position="118"/>
        <end position="137"/>
    </location>
</feature>
<feature type="transmembrane region" description="Helical" evidence="8">
    <location>
        <begin position="307"/>
        <end position="328"/>
    </location>
</feature>
<evidence type="ECO:0000259" key="9">
    <source>
        <dbReference type="Pfam" id="PF13231"/>
    </source>
</evidence>
<dbReference type="InterPro" id="IPR038731">
    <property type="entry name" value="RgtA/B/C-like"/>
</dbReference>
<feature type="transmembrane region" description="Helical" evidence="8">
    <location>
        <begin position="205"/>
        <end position="224"/>
    </location>
</feature>
<name>A0ABW4EWF3_9PSEU</name>
<evidence type="ECO:0000256" key="1">
    <source>
        <dbReference type="ARBA" id="ARBA00004651"/>
    </source>
</evidence>
<keyword evidence="6 8" id="KW-1133">Transmembrane helix</keyword>
<keyword evidence="3" id="KW-0328">Glycosyltransferase</keyword>
<feature type="transmembrane region" description="Helical" evidence="8">
    <location>
        <begin position="180"/>
        <end position="198"/>
    </location>
</feature>
<evidence type="ECO:0000256" key="6">
    <source>
        <dbReference type="ARBA" id="ARBA00022989"/>
    </source>
</evidence>
<feature type="transmembrane region" description="Helical" evidence="8">
    <location>
        <begin position="335"/>
        <end position="357"/>
    </location>
</feature>
<evidence type="ECO:0000313" key="11">
    <source>
        <dbReference type="Proteomes" id="UP001597114"/>
    </source>
</evidence>
<dbReference type="PANTHER" id="PTHR33908:SF11">
    <property type="entry name" value="MEMBRANE PROTEIN"/>
    <property type="match status" value="1"/>
</dbReference>
<dbReference type="PANTHER" id="PTHR33908">
    <property type="entry name" value="MANNOSYLTRANSFERASE YKCB-RELATED"/>
    <property type="match status" value="1"/>
</dbReference>
<feature type="transmembrane region" description="Helical" evidence="8">
    <location>
        <begin position="86"/>
        <end position="106"/>
    </location>
</feature>
<evidence type="ECO:0000256" key="2">
    <source>
        <dbReference type="ARBA" id="ARBA00022475"/>
    </source>
</evidence>
<gene>
    <name evidence="10" type="ORF">ACFSJD_12240</name>
</gene>
<sequence length="502" mass="53602">MIESAGETVVDSGRPVRQPAAWPWLGAVAGTVTVLLIAVADRYGYHRDELYFIRAGSEPAFGYADQPPLTPLLAHALQTLFDGSLVGLRLPSAVMAGVVVLLTGLIARELGAGRGAQVLAAGCMAVSAVLPVVSHMLSTTTVDLLVWTAISWLVVRALRNGGPLWLAVGAVAGVGLQNKMLPAFLLAALLVGVVVVGPRRALRSAWPWIGGLLALLLWMPNLVWQAANGFPQLELSAAIAAGSSGTSEPWYVFLPFQLILVSPLLVPVWAMGWWRLARDPALRTWRAFAVAYVVLVVVFIATGGKPYYLAGLYPVLLAAGAAPVLTWARSRKWRSVVLGAALVLSAATSSVLMLPLVPVERLAETPIVDINYDAGETVGWPQFAATVAAARSTVPAAEHVAVLTRNYGEAGAVDRYLPELAPAYSGHNAYWDWGPPSDDVTTVIAVAFTQEQLRSWFSRVELAGRIDNGVGLENDEQGTPVWVASGRLVPWDQIWPQLRSLG</sequence>
<keyword evidence="4" id="KW-0808">Transferase</keyword>
<evidence type="ECO:0000256" key="5">
    <source>
        <dbReference type="ARBA" id="ARBA00022692"/>
    </source>
</evidence>
<feature type="transmembrane region" description="Helical" evidence="8">
    <location>
        <begin position="144"/>
        <end position="168"/>
    </location>
</feature>
<comment type="caution">
    <text evidence="10">The sequence shown here is derived from an EMBL/GenBank/DDBJ whole genome shotgun (WGS) entry which is preliminary data.</text>
</comment>
<dbReference type="Pfam" id="PF13231">
    <property type="entry name" value="PMT_2"/>
    <property type="match status" value="1"/>
</dbReference>
<keyword evidence="7 8" id="KW-0472">Membrane</keyword>
<accession>A0ABW4EWF3</accession>
<keyword evidence="5 8" id="KW-0812">Transmembrane</keyword>
<evidence type="ECO:0000256" key="8">
    <source>
        <dbReference type="SAM" id="Phobius"/>
    </source>
</evidence>
<keyword evidence="11" id="KW-1185">Reference proteome</keyword>
<comment type="subcellular location">
    <subcellularLocation>
        <location evidence="1">Cell membrane</location>
        <topology evidence="1">Multi-pass membrane protein</topology>
    </subcellularLocation>
</comment>
<reference evidence="11" key="1">
    <citation type="journal article" date="2019" name="Int. J. Syst. Evol. Microbiol.">
        <title>The Global Catalogue of Microorganisms (GCM) 10K type strain sequencing project: providing services to taxonomists for standard genome sequencing and annotation.</title>
        <authorList>
            <consortium name="The Broad Institute Genomics Platform"/>
            <consortium name="The Broad Institute Genome Sequencing Center for Infectious Disease"/>
            <person name="Wu L."/>
            <person name="Ma J."/>
        </authorList>
    </citation>
    <scope>NUCLEOTIDE SEQUENCE [LARGE SCALE GENOMIC DNA]</scope>
    <source>
        <strain evidence="11">CCM 7043</strain>
    </source>
</reference>
<feature type="transmembrane region" description="Helical" evidence="8">
    <location>
        <begin position="284"/>
        <end position="301"/>
    </location>
</feature>
<evidence type="ECO:0000256" key="7">
    <source>
        <dbReference type="ARBA" id="ARBA00023136"/>
    </source>
</evidence>
<evidence type="ECO:0000256" key="3">
    <source>
        <dbReference type="ARBA" id="ARBA00022676"/>
    </source>
</evidence>
<dbReference type="EMBL" id="JBHUCO010000012">
    <property type="protein sequence ID" value="MFD1518264.1"/>
    <property type="molecule type" value="Genomic_DNA"/>
</dbReference>
<dbReference type="RefSeq" id="WP_344720438.1">
    <property type="nucleotide sequence ID" value="NZ_BAAAUS010000006.1"/>
</dbReference>
<organism evidence="10 11">
    <name type="scientific">Pseudonocardia yunnanensis</name>
    <dbReference type="NCBI Taxonomy" id="58107"/>
    <lineage>
        <taxon>Bacteria</taxon>
        <taxon>Bacillati</taxon>
        <taxon>Actinomycetota</taxon>
        <taxon>Actinomycetes</taxon>
        <taxon>Pseudonocardiales</taxon>
        <taxon>Pseudonocardiaceae</taxon>
        <taxon>Pseudonocardia</taxon>
    </lineage>
</organism>
<keyword evidence="2" id="KW-1003">Cell membrane</keyword>
<feature type="transmembrane region" description="Helical" evidence="8">
    <location>
        <begin position="20"/>
        <end position="40"/>
    </location>
</feature>
<dbReference type="Proteomes" id="UP001597114">
    <property type="component" value="Unassembled WGS sequence"/>
</dbReference>